<keyword evidence="1" id="KW-0812">Transmembrane</keyword>
<evidence type="ECO:0000313" key="2">
    <source>
        <dbReference type="EMBL" id="QND42942.1"/>
    </source>
</evidence>
<organism evidence="2 3">
    <name type="scientific">Rhizobium leguminosarum bv. viciae</name>
    <dbReference type="NCBI Taxonomy" id="387"/>
    <lineage>
        <taxon>Bacteria</taxon>
        <taxon>Pseudomonadati</taxon>
        <taxon>Pseudomonadota</taxon>
        <taxon>Alphaproteobacteria</taxon>
        <taxon>Hyphomicrobiales</taxon>
        <taxon>Rhizobiaceae</taxon>
        <taxon>Rhizobium/Agrobacterium group</taxon>
        <taxon>Rhizobium</taxon>
    </lineage>
</organism>
<feature type="transmembrane region" description="Helical" evidence="1">
    <location>
        <begin position="20"/>
        <end position="42"/>
    </location>
</feature>
<evidence type="ECO:0000256" key="1">
    <source>
        <dbReference type="SAM" id="Phobius"/>
    </source>
</evidence>
<keyword evidence="1" id="KW-0472">Membrane</keyword>
<sequence>MNDTKVTEMPVKFEVGRLNIWNLLWFFMGVLVQVAIGAAIWTNLNRDVAEIRQAQRDGRIISEKNTEELKAQVAPVPQMKFLQDQQAGQIVELKTQVVDMNKRFDRMIELLGGKMDGMSESLNSLRTDVKVLAQEVRNNSSDKAQKTMMTR</sequence>
<reference evidence="3" key="1">
    <citation type="journal article" date="2020" name="Mol. Plant Microbe">
        <title>Rhizobial microsymbionts of the narrowly endemic Oxytropis species growing in Kamchatka are characterized by significant genetic diversity and possess a set of genes that are associated with T3SS and T6SS secretion systems and can affect the development of symbiosis.</title>
        <authorList>
            <person name="Safronova V."/>
            <person name="Guro P."/>
            <person name="Sazanova A."/>
            <person name="Kuznetsova I."/>
            <person name="Belimov A."/>
            <person name="Yakubov V."/>
            <person name="Chirak E."/>
            <person name="Afonin A."/>
            <person name="Gogolev Y."/>
            <person name="Andronov E."/>
            <person name="Tikhonovich I."/>
        </authorList>
    </citation>
    <scope>NUCLEOTIDE SEQUENCE [LARGE SCALE GENOMIC DNA]</scope>
    <source>
        <strain evidence="3">RCAM0610</strain>
    </source>
</reference>
<evidence type="ECO:0000313" key="3">
    <source>
        <dbReference type="Proteomes" id="UP000515518"/>
    </source>
</evidence>
<evidence type="ECO:0008006" key="4">
    <source>
        <dbReference type="Google" id="ProtNLM"/>
    </source>
</evidence>
<protein>
    <recommendedName>
        <fullName evidence="4">Transmembrane protein</fullName>
    </recommendedName>
</protein>
<dbReference type="EMBL" id="CP050549">
    <property type="protein sequence ID" value="QND42942.1"/>
    <property type="molecule type" value="Genomic_DNA"/>
</dbReference>
<accession>A0A7G6RL10</accession>
<gene>
    <name evidence="2" type="ORF">HB770_20750</name>
</gene>
<dbReference type="Proteomes" id="UP000515518">
    <property type="component" value="Chromosome"/>
</dbReference>
<keyword evidence="1" id="KW-1133">Transmembrane helix</keyword>
<name>A0A7G6RL10_RHILV</name>
<proteinExistence type="predicted"/>
<dbReference type="AlphaFoldDB" id="A0A7G6RL10"/>